<dbReference type="PANTHER" id="PTHR40661:SF3">
    <property type="entry name" value="FELS-1 PROPHAGE TRANSCRIPTIONAL REGULATOR"/>
    <property type="match status" value="1"/>
</dbReference>
<dbReference type="InterPro" id="IPR036286">
    <property type="entry name" value="LexA/Signal_pep-like_sf"/>
</dbReference>
<comment type="caution">
    <text evidence="5">The sequence shown here is derived from an EMBL/GenBank/DDBJ whole genome shotgun (WGS) entry which is preliminary data.</text>
</comment>
<accession>A0A6I4UZG4</accession>
<dbReference type="CDD" id="cd06529">
    <property type="entry name" value="S24_LexA-like"/>
    <property type="match status" value="1"/>
</dbReference>
<dbReference type="Gene3D" id="2.10.109.10">
    <property type="entry name" value="Umud Fragment, subunit A"/>
    <property type="match status" value="1"/>
</dbReference>
<dbReference type="EMBL" id="WTYP01000001">
    <property type="protein sequence ID" value="MXP46166.1"/>
    <property type="molecule type" value="Genomic_DNA"/>
</dbReference>
<keyword evidence="3" id="KW-0804">Transcription</keyword>
<proteinExistence type="predicted"/>
<dbReference type="InterPro" id="IPR039418">
    <property type="entry name" value="LexA-like"/>
</dbReference>
<dbReference type="AlphaFoldDB" id="A0A6I4UZG4"/>
<organism evidence="5 6">
    <name type="scientific">Pontixanthobacter luteolus</name>
    <dbReference type="NCBI Taxonomy" id="295089"/>
    <lineage>
        <taxon>Bacteria</taxon>
        <taxon>Pseudomonadati</taxon>
        <taxon>Pseudomonadota</taxon>
        <taxon>Alphaproteobacteria</taxon>
        <taxon>Sphingomonadales</taxon>
        <taxon>Erythrobacteraceae</taxon>
        <taxon>Pontixanthobacter</taxon>
    </lineage>
</organism>
<dbReference type="OrthoDB" id="528805at2"/>
<name>A0A6I4UZG4_9SPHN</name>
<dbReference type="GO" id="GO:0003677">
    <property type="term" value="F:DNA binding"/>
    <property type="evidence" value="ECO:0007669"/>
    <property type="project" value="UniProtKB-KW"/>
</dbReference>
<dbReference type="SUPFAM" id="SSF51306">
    <property type="entry name" value="LexA/Signal peptidase"/>
    <property type="match status" value="1"/>
</dbReference>
<dbReference type="Pfam" id="PF00717">
    <property type="entry name" value="Peptidase_S24"/>
    <property type="match status" value="1"/>
</dbReference>
<keyword evidence="2" id="KW-0238">DNA-binding</keyword>
<dbReference type="InterPro" id="IPR015927">
    <property type="entry name" value="Peptidase_S24_S26A/B/C"/>
</dbReference>
<dbReference type="PANTHER" id="PTHR40661">
    <property type="match status" value="1"/>
</dbReference>
<keyword evidence="1" id="KW-0805">Transcription regulation</keyword>
<evidence type="ECO:0000313" key="5">
    <source>
        <dbReference type="EMBL" id="MXP46166.1"/>
    </source>
</evidence>
<evidence type="ECO:0000256" key="2">
    <source>
        <dbReference type="ARBA" id="ARBA00023125"/>
    </source>
</evidence>
<reference evidence="5 6" key="1">
    <citation type="submission" date="2019-12" db="EMBL/GenBank/DDBJ databases">
        <title>Genomic-based taxomic classification of the family Erythrobacteraceae.</title>
        <authorList>
            <person name="Xu L."/>
        </authorList>
    </citation>
    <scope>NUCLEOTIDE SEQUENCE [LARGE SCALE GENOMIC DNA]</scope>
    <source>
        <strain evidence="5 6">SW-109</strain>
    </source>
</reference>
<sequence>MSDARDRLLELSQSRGCSLARLSEMIGRNPTYLQQFIRKGSPRKLEEEDRRELAEFFGVAESELGGPEEKSYNPSRPLPLQSDWVDVPRLPLSASAGPGRAAGAEIPFDNFRFSRKWLREQGLDGSYLSAIAVEGDSMEPLLRAGDEVLVDRSPKPFRDGIHVVRLDDSLLVKRVASQGGGRLSLLSQNLSYPPIEVRADDVEIIGRVVWKSGRL</sequence>
<feature type="domain" description="Peptidase S24/S26A/S26B/S26C" evidence="4">
    <location>
        <begin position="94"/>
        <end position="209"/>
    </location>
</feature>
<evidence type="ECO:0000259" key="4">
    <source>
        <dbReference type="Pfam" id="PF00717"/>
    </source>
</evidence>
<evidence type="ECO:0000313" key="6">
    <source>
        <dbReference type="Proteomes" id="UP000471435"/>
    </source>
</evidence>
<gene>
    <name evidence="5" type="ORF">GRI43_02005</name>
</gene>
<evidence type="ECO:0000256" key="1">
    <source>
        <dbReference type="ARBA" id="ARBA00023015"/>
    </source>
</evidence>
<protein>
    <submittedName>
        <fullName evidence="5">Transcriptional regulator</fullName>
    </submittedName>
</protein>
<dbReference type="Proteomes" id="UP000471435">
    <property type="component" value="Unassembled WGS sequence"/>
</dbReference>
<evidence type="ECO:0000256" key="3">
    <source>
        <dbReference type="ARBA" id="ARBA00023163"/>
    </source>
</evidence>
<keyword evidence="6" id="KW-1185">Reference proteome</keyword>